<evidence type="ECO:0000259" key="9">
    <source>
        <dbReference type="PROSITE" id="PS50994"/>
    </source>
</evidence>
<dbReference type="InterPro" id="IPR050951">
    <property type="entry name" value="Retrovirus_Pol_polyprotein"/>
</dbReference>
<keyword evidence="2" id="KW-0548">Nucleotidyltransferase</keyword>
<dbReference type="PANTHER" id="PTHR37984:SF7">
    <property type="entry name" value="INTEGRASE CATALYTIC DOMAIN-CONTAINING PROTEIN"/>
    <property type="match status" value="1"/>
</dbReference>
<evidence type="ECO:0000256" key="2">
    <source>
        <dbReference type="ARBA" id="ARBA00022695"/>
    </source>
</evidence>
<dbReference type="Pfam" id="PF00665">
    <property type="entry name" value="rve"/>
    <property type="match status" value="1"/>
</dbReference>
<feature type="region of interest" description="Disordered" evidence="7">
    <location>
        <begin position="1188"/>
        <end position="1246"/>
    </location>
</feature>
<dbReference type="FunFam" id="3.30.70.270:FF:000026">
    <property type="entry name" value="Transposon Ty3-G Gag-Pol polyprotein"/>
    <property type="match status" value="1"/>
</dbReference>
<dbReference type="GO" id="GO:0016787">
    <property type="term" value="F:hydrolase activity"/>
    <property type="evidence" value="ECO:0007669"/>
    <property type="project" value="UniProtKB-KW"/>
</dbReference>
<dbReference type="GO" id="GO:0015074">
    <property type="term" value="P:DNA integration"/>
    <property type="evidence" value="ECO:0007669"/>
    <property type="project" value="InterPro"/>
</dbReference>
<feature type="compositionally biased region" description="Polar residues" evidence="7">
    <location>
        <begin position="1189"/>
        <end position="1204"/>
    </location>
</feature>
<dbReference type="CDD" id="cd09274">
    <property type="entry name" value="RNase_HI_RT_Ty3"/>
    <property type="match status" value="1"/>
</dbReference>
<dbReference type="InterPro" id="IPR041373">
    <property type="entry name" value="RT_RNaseH"/>
</dbReference>
<dbReference type="SUPFAM" id="SSF53098">
    <property type="entry name" value="Ribonuclease H-like"/>
    <property type="match status" value="1"/>
</dbReference>
<dbReference type="InterPro" id="IPR043128">
    <property type="entry name" value="Rev_trsase/Diguanyl_cyclase"/>
</dbReference>
<dbReference type="InterPro" id="IPR043502">
    <property type="entry name" value="DNA/RNA_pol_sf"/>
</dbReference>
<dbReference type="PROSITE" id="PS50878">
    <property type="entry name" value="RT_POL"/>
    <property type="match status" value="1"/>
</dbReference>
<dbReference type="FunFam" id="1.10.340.70:FF:000003">
    <property type="entry name" value="Protein CBG25708"/>
    <property type="match status" value="1"/>
</dbReference>
<evidence type="ECO:0000256" key="3">
    <source>
        <dbReference type="ARBA" id="ARBA00022722"/>
    </source>
</evidence>
<keyword evidence="3" id="KW-0540">Nuclease</keyword>
<dbReference type="InterPro" id="IPR000477">
    <property type="entry name" value="RT_dom"/>
</dbReference>
<name>A0A6P7T4F4_9MOLL</name>
<reference evidence="11" key="1">
    <citation type="submission" date="2025-08" db="UniProtKB">
        <authorList>
            <consortium name="RefSeq"/>
        </authorList>
    </citation>
    <scope>IDENTIFICATION</scope>
</reference>
<dbReference type="Gene3D" id="3.10.10.10">
    <property type="entry name" value="HIV Type 1 Reverse Transcriptase, subunit A, domain 1"/>
    <property type="match status" value="1"/>
</dbReference>
<dbReference type="GO" id="GO:0003676">
    <property type="term" value="F:nucleic acid binding"/>
    <property type="evidence" value="ECO:0007669"/>
    <property type="project" value="InterPro"/>
</dbReference>
<dbReference type="Pfam" id="PF00078">
    <property type="entry name" value="RVT_1"/>
    <property type="match status" value="1"/>
</dbReference>
<dbReference type="SUPFAM" id="SSF56672">
    <property type="entry name" value="DNA/RNA polymerases"/>
    <property type="match status" value="1"/>
</dbReference>
<protein>
    <submittedName>
        <fullName evidence="11">Uncharacterized protein K02A2.6-like</fullName>
    </submittedName>
</protein>
<dbReference type="FunFam" id="3.30.420.10:FF:000063">
    <property type="entry name" value="Retrovirus-related Pol polyprotein from transposon 297-like Protein"/>
    <property type="match status" value="1"/>
</dbReference>
<dbReference type="Pfam" id="PF17921">
    <property type="entry name" value="Integrase_H2C2"/>
    <property type="match status" value="1"/>
</dbReference>
<evidence type="ECO:0000256" key="5">
    <source>
        <dbReference type="ARBA" id="ARBA00022801"/>
    </source>
</evidence>
<evidence type="ECO:0000313" key="10">
    <source>
        <dbReference type="Proteomes" id="UP000515154"/>
    </source>
</evidence>
<dbReference type="InterPro" id="IPR036397">
    <property type="entry name" value="RNaseH_sf"/>
</dbReference>
<gene>
    <name evidence="11" type="primary">LOC115218899</name>
</gene>
<dbReference type="Gene3D" id="1.10.340.70">
    <property type="match status" value="1"/>
</dbReference>
<feature type="compositionally biased region" description="Basic residues" evidence="7">
    <location>
        <begin position="1228"/>
        <end position="1237"/>
    </location>
</feature>
<dbReference type="Pfam" id="PF17917">
    <property type="entry name" value="RT_RNaseH"/>
    <property type="match status" value="1"/>
</dbReference>
<dbReference type="FunFam" id="3.10.10.10:FF:000003">
    <property type="entry name" value="Retrovirus-related Pol polyprotein from transposon 297-like Protein"/>
    <property type="match status" value="1"/>
</dbReference>
<feature type="domain" description="Integrase catalytic" evidence="9">
    <location>
        <begin position="972"/>
        <end position="1139"/>
    </location>
</feature>
<evidence type="ECO:0000259" key="8">
    <source>
        <dbReference type="PROSITE" id="PS50878"/>
    </source>
</evidence>
<evidence type="ECO:0000256" key="7">
    <source>
        <dbReference type="SAM" id="MobiDB-lite"/>
    </source>
</evidence>
<keyword evidence="6" id="KW-0695">RNA-directed DNA polymerase</keyword>
<evidence type="ECO:0000313" key="11">
    <source>
        <dbReference type="RefSeq" id="XP_029644761.1"/>
    </source>
</evidence>
<dbReference type="RefSeq" id="XP_029644761.1">
    <property type="nucleotide sequence ID" value="XM_029788901.1"/>
</dbReference>
<dbReference type="AlphaFoldDB" id="A0A6P7T4F4"/>
<sequence length="1246" mass="143294">MSESDCNDPDTLLEKFERHLEPRSNHRIQRYEFQGLKQAPQETIDNFLSRLKNVAEKCKFKDREERIIDQLIWGCAHREVQKSLIGKDALQLVEAVDTARAYEATTKQMASLNLQTSPLGSSVVTVSRHRTQNHKQRTCQYCGTEHEFNNRKKCPAFGTHCKGCGKLNHWKKMCRVTKSQRYKPQFSKRSRNRRDIHEQQQGQSTSEEECLAIGIINVHEMRKDDRKKEDEAYTTIRIEKKAGRKRTNIDLWLKIDTGAQSNILPVNLYKKMFPEHITKEDKVKQGILTPSDVILTAYGGTRIPQLGKTTIAGTHKGKLIKCSFYVTRTEGPAILGLNTCKKLKIVSINAEVKAAPSRIDSDMPIKDRPQITNKEELISMYPECFDDTVGCFVKCRYHITVDPNIKPIVHPPRRVPLELKEKLKTELDKMEKKEIITKVTQPTDWVNSIVIKEKPNGTLRICLDPRDLNKALKREYHPIPTLEEITPSLAGSKLFSKLGASNGYWNIKIDKESSMLTTFNTPFGRYRFNRLPFGLKVSQDVFQRQIDETYQGCKGAIGIADDIQVHGKDETTHDFNLHEAMEKTRQAGIKLNADKCIIKEKECKFFGIIYSAEGVKSDPAKVEAIRDIKDPKDRKELRSFLGLINYMGAFIPKLADHTANLRELNRDDVEFDWCASHTQDFEAIKKLISKETTLQYYDRRKPATLQVDASMRGVGAALIQEGKPIAFASKALSPTETRYANIERELLAVVYGCEKFHTYLYGRHFNIETDHRPLEQIHKKNLMKAPARLQRLLLRLQTYDYDIGYKPGKEMILADALSRLSSHDKQEMEGLSIKVHHIINVTTTKIAEIKEETSKDEELQLLTQMVIQGWPEKRHQVQPLIREYWAIHDDISVENGILMAGSRIIIPKSMQEEILDRIHQGHLGMEKCKLRAKSAVYWVGMYKDIEKTVSTCRICQKYRTSQQKEEMIASDIPRRPRQTIGVDLFTEGQEWYLIMACYYSKFPFVRKVKDLTAKTITTVARGLLAEQGIPEQIICDNGTQFTSQEFKKLAEEYGFNITTSSPHYPKGHGFIERQVQTVKRTLVKCRETKEDLHLALMSLRTTPLRANMKSPAELLNGRKYKTTLPTKIQPPIDQKETRAKLAATQEQAQRHCNKHTHLPEMLGGQHVYTQDPITKTWIPVKVVSRAETPRSNMIETESGRQLKQQGPHPPNTRAAEENVYNTPQTPVRSRRSTRWRKNILPPVRYR</sequence>
<dbReference type="InterPro" id="IPR041588">
    <property type="entry name" value="Integrase_H2C2"/>
</dbReference>
<dbReference type="CDD" id="cd01647">
    <property type="entry name" value="RT_LTR"/>
    <property type="match status" value="1"/>
</dbReference>
<dbReference type="PANTHER" id="PTHR37984">
    <property type="entry name" value="PROTEIN CBG26694"/>
    <property type="match status" value="1"/>
</dbReference>
<dbReference type="InterPro" id="IPR012337">
    <property type="entry name" value="RNaseH-like_sf"/>
</dbReference>
<keyword evidence="5" id="KW-0378">Hydrolase</keyword>
<dbReference type="Proteomes" id="UP000515154">
    <property type="component" value="Linkage group LG1"/>
</dbReference>
<feature type="region of interest" description="Disordered" evidence="7">
    <location>
        <begin position="181"/>
        <end position="208"/>
    </location>
</feature>
<evidence type="ECO:0000256" key="4">
    <source>
        <dbReference type="ARBA" id="ARBA00022759"/>
    </source>
</evidence>
<organism evidence="10 11">
    <name type="scientific">Octopus sinensis</name>
    <name type="common">East Asian common octopus</name>
    <dbReference type="NCBI Taxonomy" id="2607531"/>
    <lineage>
        <taxon>Eukaryota</taxon>
        <taxon>Metazoa</taxon>
        <taxon>Spiralia</taxon>
        <taxon>Lophotrochozoa</taxon>
        <taxon>Mollusca</taxon>
        <taxon>Cephalopoda</taxon>
        <taxon>Coleoidea</taxon>
        <taxon>Octopodiformes</taxon>
        <taxon>Octopoda</taxon>
        <taxon>Incirrata</taxon>
        <taxon>Octopodidae</taxon>
        <taxon>Octopus</taxon>
    </lineage>
</organism>
<proteinExistence type="predicted"/>
<keyword evidence="1" id="KW-0808">Transferase</keyword>
<dbReference type="GO" id="GO:0004519">
    <property type="term" value="F:endonuclease activity"/>
    <property type="evidence" value="ECO:0007669"/>
    <property type="project" value="UniProtKB-KW"/>
</dbReference>
<dbReference type="Gene3D" id="3.30.420.10">
    <property type="entry name" value="Ribonuclease H-like superfamily/Ribonuclease H"/>
    <property type="match status" value="1"/>
</dbReference>
<dbReference type="KEGG" id="osn:115218899"/>
<dbReference type="InterPro" id="IPR001584">
    <property type="entry name" value="Integrase_cat-core"/>
</dbReference>
<accession>A0A6P7T4F4</accession>
<dbReference type="Gene3D" id="3.30.70.270">
    <property type="match status" value="2"/>
</dbReference>
<feature type="compositionally biased region" description="Basic residues" evidence="7">
    <location>
        <begin position="181"/>
        <end position="192"/>
    </location>
</feature>
<keyword evidence="4" id="KW-0255">Endonuclease</keyword>
<dbReference type="GO" id="GO:0003964">
    <property type="term" value="F:RNA-directed DNA polymerase activity"/>
    <property type="evidence" value="ECO:0007669"/>
    <property type="project" value="UniProtKB-KW"/>
</dbReference>
<evidence type="ECO:0000256" key="1">
    <source>
        <dbReference type="ARBA" id="ARBA00022679"/>
    </source>
</evidence>
<keyword evidence="10" id="KW-1185">Reference proteome</keyword>
<dbReference type="PROSITE" id="PS50994">
    <property type="entry name" value="INTEGRASE"/>
    <property type="match status" value="1"/>
</dbReference>
<dbReference type="CDD" id="cd05481">
    <property type="entry name" value="retropepsin_like_LTR_1"/>
    <property type="match status" value="1"/>
</dbReference>
<evidence type="ECO:0000256" key="6">
    <source>
        <dbReference type="ARBA" id="ARBA00022918"/>
    </source>
</evidence>
<feature type="domain" description="Reverse transcriptase" evidence="8">
    <location>
        <begin position="433"/>
        <end position="610"/>
    </location>
</feature>